<evidence type="ECO:0000313" key="5">
    <source>
        <dbReference type="EMBL" id="MFC0472539.1"/>
    </source>
</evidence>
<evidence type="ECO:0000313" key="6">
    <source>
        <dbReference type="Proteomes" id="UP001589838"/>
    </source>
</evidence>
<dbReference type="InterPro" id="IPR043129">
    <property type="entry name" value="ATPase_NBD"/>
</dbReference>
<sequence length="404" mass="44331">MQKQRTGDAKLIQELNRSIILDAIRKYGPVSRSEVAKIIDISPTTVTSAVFDLMDEGLVYEDGVGNSNGGRKPVLLRFNPSAYSIIGVSITNSSIKIADMNLEGVIARKKVYKANEYQGEEMIQFILDVVGQFLATKPNIERCQGISVITPGIVDAKNGLISYNSKLKLYNVPLKELLEEKTNLPTYVDNDANAFVLAENFFGIFSNYKDLLYITIGDGVGSGVMINGAIYRGFIGSSGEIGHTSVVQGGMKCECGNTGCLENYVNWPTIYSKIVSAIMTKKRDTVIKDMVTNDLSKITPSIFVQAITQQDALAIDIMDEVVDHFAVAITNTIHMFNPEVVILSGDIIEGNSLFLQTIHERVKRKVIPILKENINIQSTSLGSEFELLGSAAVILHGKFKFQIS</sequence>
<accession>A0ABV6KGX3</accession>
<dbReference type="PANTHER" id="PTHR18964:SF149">
    <property type="entry name" value="BIFUNCTIONAL UDP-N-ACETYLGLUCOSAMINE 2-EPIMERASE_N-ACETYLMANNOSAMINE KINASE"/>
    <property type="match status" value="1"/>
</dbReference>
<dbReference type="SUPFAM" id="SSF46785">
    <property type="entry name" value="Winged helix' DNA-binding domain"/>
    <property type="match status" value="1"/>
</dbReference>
<proteinExistence type="inferred from homology"/>
<name>A0ABV6KGX3_9BACI</name>
<dbReference type="PANTHER" id="PTHR18964">
    <property type="entry name" value="ROK (REPRESSOR, ORF, KINASE) FAMILY"/>
    <property type="match status" value="1"/>
</dbReference>
<evidence type="ECO:0000256" key="1">
    <source>
        <dbReference type="ARBA" id="ARBA00002486"/>
    </source>
</evidence>
<keyword evidence="3" id="KW-0859">Xylose metabolism</keyword>
<keyword evidence="3" id="KW-0119">Carbohydrate metabolism</keyword>
<dbReference type="InterPro" id="IPR049874">
    <property type="entry name" value="ROK_cs"/>
</dbReference>
<dbReference type="Pfam" id="PF00480">
    <property type="entry name" value="ROK"/>
    <property type="match status" value="1"/>
</dbReference>
<evidence type="ECO:0000256" key="3">
    <source>
        <dbReference type="ARBA" id="ARBA00022629"/>
    </source>
</evidence>
<dbReference type="InterPro" id="IPR036388">
    <property type="entry name" value="WH-like_DNA-bd_sf"/>
</dbReference>
<comment type="function">
    <text evidence="1">Transcriptional repressor of xylose-utilizing enzymes.</text>
</comment>
<organism evidence="5 6">
    <name type="scientific">Halalkalibacter kiskunsagensis</name>
    <dbReference type="NCBI Taxonomy" id="1548599"/>
    <lineage>
        <taxon>Bacteria</taxon>
        <taxon>Bacillati</taxon>
        <taxon>Bacillota</taxon>
        <taxon>Bacilli</taxon>
        <taxon>Bacillales</taxon>
        <taxon>Bacillaceae</taxon>
        <taxon>Halalkalibacter</taxon>
    </lineage>
</organism>
<dbReference type="EMBL" id="JBHLUX010000080">
    <property type="protein sequence ID" value="MFC0472539.1"/>
    <property type="molecule type" value="Genomic_DNA"/>
</dbReference>
<evidence type="ECO:0000256" key="2">
    <source>
        <dbReference type="ARBA" id="ARBA00006479"/>
    </source>
</evidence>
<protein>
    <submittedName>
        <fullName evidence="5">ROK family transcriptional regulator</fullName>
    </submittedName>
</protein>
<keyword evidence="4" id="KW-0238">DNA-binding</keyword>
<dbReference type="InterPro" id="IPR000600">
    <property type="entry name" value="ROK"/>
</dbReference>
<keyword evidence="6" id="KW-1185">Reference proteome</keyword>
<dbReference type="Pfam" id="PF13412">
    <property type="entry name" value="HTH_24"/>
    <property type="match status" value="1"/>
</dbReference>
<evidence type="ECO:0000256" key="4">
    <source>
        <dbReference type="ARBA" id="ARBA00023125"/>
    </source>
</evidence>
<dbReference type="SUPFAM" id="SSF53067">
    <property type="entry name" value="Actin-like ATPase domain"/>
    <property type="match status" value="1"/>
</dbReference>
<dbReference type="RefSeq" id="WP_335963357.1">
    <property type="nucleotide sequence ID" value="NZ_JAXBLX010000048.1"/>
</dbReference>
<dbReference type="InterPro" id="IPR036390">
    <property type="entry name" value="WH_DNA-bd_sf"/>
</dbReference>
<comment type="caution">
    <text evidence="5">The sequence shown here is derived from an EMBL/GenBank/DDBJ whole genome shotgun (WGS) entry which is preliminary data.</text>
</comment>
<dbReference type="Gene3D" id="3.30.420.40">
    <property type="match status" value="2"/>
</dbReference>
<dbReference type="InterPro" id="IPR011991">
    <property type="entry name" value="ArsR-like_HTH"/>
</dbReference>
<dbReference type="CDD" id="cd00090">
    <property type="entry name" value="HTH_ARSR"/>
    <property type="match status" value="1"/>
</dbReference>
<gene>
    <name evidence="5" type="ORF">ACFFHM_19150</name>
</gene>
<reference evidence="5 6" key="1">
    <citation type="submission" date="2024-09" db="EMBL/GenBank/DDBJ databases">
        <authorList>
            <person name="Sun Q."/>
            <person name="Mori K."/>
        </authorList>
    </citation>
    <scope>NUCLEOTIDE SEQUENCE [LARGE SCALE GENOMIC DNA]</scope>
    <source>
        <strain evidence="5 6">NCAIM B.02610</strain>
    </source>
</reference>
<dbReference type="PROSITE" id="PS01125">
    <property type="entry name" value="ROK"/>
    <property type="match status" value="1"/>
</dbReference>
<comment type="similarity">
    <text evidence="2">Belongs to the ROK (NagC/XylR) family.</text>
</comment>
<dbReference type="Proteomes" id="UP001589838">
    <property type="component" value="Unassembled WGS sequence"/>
</dbReference>
<dbReference type="Gene3D" id="1.10.10.10">
    <property type="entry name" value="Winged helix-like DNA-binding domain superfamily/Winged helix DNA-binding domain"/>
    <property type="match status" value="1"/>
</dbReference>